<dbReference type="AlphaFoldDB" id="A0A9W7FW87"/>
<accession>A0A9W7FW87</accession>
<dbReference type="EMBL" id="BRXZ01008255">
    <property type="protein sequence ID" value="GMI23672.1"/>
    <property type="molecule type" value="Genomic_DNA"/>
</dbReference>
<evidence type="ECO:0000313" key="1">
    <source>
        <dbReference type="EMBL" id="GMI23672.1"/>
    </source>
</evidence>
<comment type="caution">
    <text evidence="1">The sequence shown here is derived from an EMBL/GenBank/DDBJ whole genome shotgun (WGS) entry which is preliminary data.</text>
</comment>
<organism evidence="1 2">
    <name type="scientific">Triparma retinervis</name>
    <dbReference type="NCBI Taxonomy" id="2557542"/>
    <lineage>
        <taxon>Eukaryota</taxon>
        <taxon>Sar</taxon>
        <taxon>Stramenopiles</taxon>
        <taxon>Ochrophyta</taxon>
        <taxon>Bolidophyceae</taxon>
        <taxon>Parmales</taxon>
        <taxon>Triparmaceae</taxon>
        <taxon>Triparma</taxon>
    </lineage>
</organism>
<evidence type="ECO:0000313" key="2">
    <source>
        <dbReference type="Proteomes" id="UP001165082"/>
    </source>
</evidence>
<proteinExistence type="predicted"/>
<dbReference type="Proteomes" id="UP001165082">
    <property type="component" value="Unassembled WGS sequence"/>
</dbReference>
<feature type="non-terminal residue" evidence="1">
    <location>
        <position position="1"/>
    </location>
</feature>
<reference evidence="1" key="1">
    <citation type="submission" date="2022-07" db="EMBL/GenBank/DDBJ databases">
        <title>Genome analysis of Parmales, a sister group of diatoms, reveals the evolutionary specialization of diatoms from phago-mixotrophs to photoautotrophs.</title>
        <authorList>
            <person name="Ban H."/>
            <person name="Sato S."/>
            <person name="Yoshikawa S."/>
            <person name="Kazumasa Y."/>
            <person name="Nakamura Y."/>
            <person name="Ichinomiya M."/>
            <person name="Saitoh K."/>
            <person name="Sato N."/>
            <person name="Blanc-Mathieu R."/>
            <person name="Endo H."/>
            <person name="Kuwata A."/>
            <person name="Ogata H."/>
        </authorList>
    </citation>
    <scope>NUCLEOTIDE SEQUENCE</scope>
</reference>
<gene>
    <name evidence="1" type="ORF">TrRE_jg9851</name>
</gene>
<keyword evidence="2" id="KW-1185">Reference proteome</keyword>
<sequence length="184" mass="20715">FSHRILHINVDMMLDGSCTMPQVTKLWDGGWDLRMLVGYVKDLLKRPDTRLLPSNIREKYGNLPGLPAGYENDYGVDDNDLEEEAKRKLEEGTGVEKADEKFVNPFELEKPVYPVELSKPEHDLRSGGANSSSNGGFLDRAFNLFNERPAKFKAQAVDFCKRECKEIGENSNGDFVEEGAIIVC</sequence>
<name>A0A9W7FW87_9STRA</name>
<protein>
    <submittedName>
        <fullName evidence="1">Uncharacterized protein</fullName>
    </submittedName>
</protein>